<dbReference type="Proteomes" id="UP000598820">
    <property type="component" value="Unassembled WGS sequence"/>
</dbReference>
<keyword evidence="1" id="KW-0479">Metal-binding</keyword>
<dbReference type="GO" id="GO:0008270">
    <property type="term" value="F:zinc ion binding"/>
    <property type="evidence" value="ECO:0007669"/>
    <property type="project" value="UniProtKB-KW"/>
</dbReference>
<protein>
    <submittedName>
        <fullName evidence="3">SWIM zinc finger family protein</fullName>
    </submittedName>
</protein>
<dbReference type="PROSITE" id="PS50966">
    <property type="entry name" value="ZF_SWIM"/>
    <property type="match status" value="1"/>
</dbReference>
<reference evidence="3" key="1">
    <citation type="submission" date="2020-09" db="EMBL/GenBank/DDBJ databases">
        <authorList>
            <person name="Kim M.K."/>
        </authorList>
    </citation>
    <scope>NUCLEOTIDE SEQUENCE</scope>
    <source>
        <strain evidence="3">BT702</strain>
    </source>
</reference>
<dbReference type="InterPro" id="IPR007527">
    <property type="entry name" value="Znf_SWIM"/>
</dbReference>
<gene>
    <name evidence="3" type="ORF">IC229_12535</name>
</gene>
<comment type="caution">
    <text evidence="3">The sequence shown here is derived from an EMBL/GenBank/DDBJ whole genome shotgun (WGS) entry which is preliminary data.</text>
</comment>
<dbReference type="AlphaFoldDB" id="A0A926XWN2"/>
<feature type="domain" description="SWIM-type" evidence="2">
    <location>
        <begin position="68"/>
        <end position="104"/>
    </location>
</feature>
<dbReference type="Pfam" id="PF21810">
    <property type="entry name" value="DUF6880"/>
    <property type="match status" value="1"/>
</dbReference>
<name>A0A926XWN2_9BACT</name>
<dbReference type="EMBL" id="JACWZY010000008">
    <property type="protein sequence ID" value="MBD2701470.1"/>
    <property type="molecule type" value="Genomic_DNA"/>
</dbReference>
<dbReference type="RefSeq" id="WP_190887322.1">
    <property type="nucleotide sequence ID" value="NZ_JACWZY010000008.1"/>
</dbReference>
<sequence length="605" mass="68863">MKSSTYRFTTFVADHSLTNMLTLDNFDQQLPKDLLKKAQPYFQNKKVLYVEQDSNGIWQAEVEGSDTYSVEITLSGRTIADSFCDCPVESPTCKHVVAVLFALREAIRKQGTTSGKAAKKVGKKSGKLTIADLVQQVSADELRAFVVGHATSDKTFASKLQLHFADKDERIDVGKQYTDLVRKIIREHTDRRGFIDYRSTFKLAKEINTLQATGVKMIAQRNFKDALTLSMVLLREMMIVLGECDDSAGNIGSSVSGAIDLLQEIAIQEDAAPSLRRQLVDQLAKEVLDKRYFGYSDAGILLLDVVRQAVVKLHEPDLFLDLLDQLMPIHKSGSSTFYQDFLRTLRVKFLRDIGRDEEADRETEANMDIVAVRAQAVNQAIQARQYDRAKKLLHDGVRIAEGKKHPGTVQQWEQIFLTIAEAEGDTDEIRRWAKKFAFDRWFNVEYFRRWKATFSPEEWAIEYQRLVEKIRQDIADETKKRRSGWGINVADDLLNRLGPIFTEEKQWPDLLVLIQQAPRLDALKQALPHLASLYPSEMLALLIPAIRQLAEHANTRSDYKGIASWLKLVRKTIANSHLKTDALINELKATYLKRPAFQEELSAIK</sequence>
<keyword evidence="4" id="KW-1185">Reference proteome</keyword>
<evidence type="ECO:0000313" key="4">
    <source>
        <dbReference type="Proteomes" id="UP000598820"/>
    </source>
</evidence>
<dbReference type="InterPro" id="IPR049245">
    <property type="entry name" value="DUF6880"/>
</dbReference>
<keyword evidence="1" id="KW-0862">Zinc</keyword>
<accession>A0A926XWN2</accession>
<organism evidence="3 4">
    <name type="scientific">Spirosoma profusum</name>
    <dbReference type="NCBI Taxonomy" id="2771354"/>
    <lineage>
        <taxon>Bacteria</taxon>
        <taxon>Pseudomonadati</taxon>
        <taxon>Bacteroidota</taxon>
        <taxon>Cytophagia</taxon>
        <taxon>Cytophagales</taxon>
        <taxon>Cytophagaceae</taxon>
        <taxon>Spirosoma</taxon>
    </lineage>
</organism>
<evidence type="ECO:0000313" key="3">
    <source>
        <dbReference type="EMBL" id="MBD2701470.1"/>
    </source>
</evidence>
<dbReference type="Pfam" id="PF04434">
    <property type="entry name" value="SWIM"/>
    <property type="match status" value="1"/>
</dbReference>
<evidence type="ECO:0000259" key="2">
    <source>
        <dbReference type="PROSITE" id="PS50966"/>
    </source>
</evidence>
<evidence type="ECO:0000256" key="1">
    <source>
        <dbReference type="PROSITE-ProRule" id="PRU00325"/>
    </source>
</evidence>
<keyword evidence="1" id="KW-0863">Zinc-finger</keyword>
<proteinExistence type="predicted"/>